<evidence type="ECO:0000313" key="1">
    <source>
        <dbReference type="EMBL" id="KRX43918.1"/>
    </source>
</evidence>
<sequence>MTVYLVYLSYYGAIHVLQPTFSADCGVQATTKNLYVHLVVITAERNPEEKQCLGTMFNVFMFKIKRFKKYSGCYCVGLL</sequence>
<comment type="caution">
    <text evidence="1">The sequence shown here is derived from an EMBL/GenBank/DDBJ whole genome shotgun (WGS) entry which is preliminary data.</text>
</comment>
<gene>
    <name evidence="1" type="ORF">T05_8475</name>
</gene>
<proteinExistence type="predicted"/>
<organism evidence="1 2">
    <name type="scientific">Trichinella murrelli</name>
    <dbReference type="NCBI Taxonomy" id="144512"/>
    <lineage>
        <taxon>Eukaryota</taxon>
        <taxon>Metazoa</taxon>
        <taxon>Ecdysozoa</taxon>
        <taxon>Nematoda</taxon>
        <taxon>Enoplea</taxon>
        <taxon>Dorylaimia</taxon>
        <taxon>Trichinellida</taxon>
        <taxon>Trichinellidae</taxon>
        <taxon>Trichinella</taxon>
    </lineage>
</organism>
<dbReference type="EMBL" id="JYDJ01000108">
    <property type="protein sequence ID" value="KRX43918.1"/>
    <property type="molecule type" value="Genomic_DNA"/>
</dbReference>
<protein>
    <submittedName>
        <fullName evidence="1">Uncharacterized protein</fullName>
    </submittedName>
</protein>
<reference evidence="1 2" key="1">
    <citation type="submission" date="2015-01" db="EMBL/GenBank/DDBJ databases">
        <title>Evolution of Trichinella species and genotypes.</title>
        <authorList>
            <person name="Korhonen P.K."/>
            <person name="Edoardo P."/>
            <person name="Giuseppe L.R."/>
            <person name="Gasser R.B."/>
        </authorList>
    </citation>
    <scope>NUCLEOTIDE SEQUENCE [LARGE SCALE GENOMIC DNA]</scope>
    <source>
        <strain evidence="1">ISS417</strain>
    </source>
</reference>
<dbReference type="Proteomes" id="UP000055048">
    <property type="component" value="Unassembled WGS sequence"/>
</dbReference>
<accession>A0A0V0TYA3</accession>
<name>A0A0V0TYA3_9BILA</name>
<keyword evidence="2" id="KW-1185">Reference proteome</keyword>
<evidence type="ECO:0000313" key="2">
    <source>
        <dbReference type="Proteomes" id="UP000055048"/>
    </source>
</evidence>
<dbReference type="AlphaFoldDB" id="A0A0V0TYA3"/>